<dbReference type="SUPFAM" id="SSF50249">
    <property type="entry name" value="Nucleic acid-binding proteins"/>
    <property type="match status" value="1"/>
</dbReference>
<keyword evidence="6 15" id="KW-0347">Helicase</keyword>
<protein>
    <recommendedName>
        <fullName evidence="2 15">ATP-dependent DNA helicase RecG</fullName>
        <ecNumber evidence="13 15">5.6.2.4</ecNumber>
    </recommendedName>
</protein>
<evidence type="ECO:0000256" key="1">
    <source>
        <dbReference type="ARBA" id="ARBA00007504"/>
    </source>
</evidence>
<organism evidence="18 19">
    <name type="scientific">Pleionea litopenaei</name>
    <dbReference type="NCBI Taxonomy" id="3070815"/>
    <lineage>
        <taxon>Bacteria</taxon>
        <taxon>Pseudomonadati</taxon>
        <taxon>Pseudomonadota</taxon>
        <taxon>Gammaproteobacteria</taxon>
        <taxon>Oceanospirillales</taxon>
        <taxon>Pleioneaceae</taxon>
        <taxon>Pleionea</taxon>
    </lineage>
</organism>
<evidence type="ECO:0000313" key="18">
    <source>
        <dbReference type="EMBL" id="WMS86408.1"/>
    </source>
</evidence>
<dbReference type="NCBIfam" id="TIGR00643">
    <property type="entry name" value="recG"/>
    <property type="match status" value="1"/>
</dbReference>
<dbReference type="InterPro" id="IPR045562">
    <property type="entry name" value="RecG_dom3_C"/>
</dbReference>
<dbReference type="InterPro" id="IPR012340">
    <property type="entry name" value="NA-bd_OB-fold"/>
</dbReference>
<dbReference type="KEGG" id="plei:Q9312_14395"/>
<gene>
    <name evidence="18" type="primary">recG</name>
    <name evidence="18" type="ORF">Q9312_14395</name>
</gene>
<evidence type="ECO:0000256" key="13">
    <source>
        <dbReference type="ARBA" id="ARBA00034808"/>
    </source>
</evidence>
<evidence type="ECO:0000256" key="11">
    <source>
        <dbReference type="ARBA" id="ARBA00023235"/>
    </source>
</evidence>
<evidence type="ECO:0000313" key="19">
    <source>
        <dbReference type="Proteomes" id="UP001239782"/>
    </source>
</evidence>
<comment type="similarity">
    <text evidence="1 15">Belongs to the helicase family. RecG subfamily.</text>
</comment>
<dbReference type="InterPro" id="IPR027417">
    <property type="entry name" value="P-loop_NTPase"/>
</dbReference>
<dbReference type="EMBL" id="CP133548">
    <property type="protein sequence ID" value="WMS86408.1"/>
    <property type="molecule type" value="Genomic_DNA"/>
</dbReference>
<dbReference type="GO" id="GO:0006310">
    <property type="term" value="P:DNA recombination"/>
    <property type="evidence" value="ECO:0007669"/>
    <property type="project" value="UniProtKB-UniRule"/>
</dbReference>
<dbReference type="PROSITE" id="PS51192">
    <property type="entry name" value="HELICASE_ATP_BIND_1"/>
    <property type="match status" value="1"/>
</dbReference>
<evidence type="ECO:0000256" key="4">
    <source>
        <dbReference type="ARBA" id="ARBA00022763"/>
    </source>
</evidence>
<dbReference type="GO" id="GO:0016787">
    <property type="term" value="F:hydrolase activity"/>
    <property type="evidence" value="ECO:0007669"/>
    <property type="project" value="UniProtKB-KW"/>
</dbReference>
<dbReference type="PANTHER" id="PTHR47964">
    <property type="entry name" value="ATP-DEPENDENT DNA HELICASE HOMOLOG RECG, CHLOROPLASTIC"/>
    <property type="match status" value="1"/>
</dbReference>
<dbReference type="InterPro" id="IPR001650">
    <property type="entry name" value="Helicase_C-like"/>
</dbReference>
<evidence type="ECO:0000256" key="10">
    <source>
        <dbReference type="ARBA" id="ARBA00023204"/>
    </source>
</evidence>
<dbReference type="Pfam" id="PF17191">
    <property type="entry name" value="RecG_wedge"/>
    <property type="match status" value="1"/>
</dbReference>
<dbReference type="InterPro" id="IPR033454">
    <property type="entry name" value="RecG_wedge"/>
</dbReference>
<dbReference type="EC" id="5.6.2.4" evidence="13 15"/>
<dbReference type="GO" id="GO:0043138">
    <property type="term" value="F:3'-5' DNA helicase activity"/>
    <property type="evidence" value="ECO:0007669"/>
    <property type="project" value="UniProtKB-EC"/>
</dbReference>
<evidence type="ECO:0000256" key="3">
    <source>
        <dbReference type="ARBA" id="ARBA00022741"/>
    </source>
</evidence>
<dbReference type="InterPro" id="IPR014001">
    <property type="entry name" value="Helicase_ATP-bd"/>
</dbReference>
<keyword evidence="10 15" id="KW-0234">DNA repair</keyword>
<comment type="catalytic activity">
    <reaction evidence="12 15">
        <text>Couples ATP hydrolysis with the unwinding of duplex DNA by translocating in the 3'-5' direction.</text>
        <dbReference type="EC" id="5.6.2.4"/>
    </reaction>
</comment>
<dbReference type="NCBIfam" id="NF008165">
    <property type="entry name" value="PRK10917.1-3"/>
    <property type="match status" value="1"/>
</dbReference>
<dbReference type="SMART" id="SM00490">
    <property type="entry name" value="HELICc"/>
    <property type="match status" value="1"/>
</dbReference>
<reference evidence="18 19" key="1">
    <citation type="submission" date="2023-08" db="EMBL/GenBank/DDBJ databases">
        <title>Pleionea litopenaei sp. nov., isolated from stomach of juvenile Litopenaeus vannamei.</title>
        <authorList>
            <person name="Rho A.M."/>
            <person name="Hwang C.Y."/>
        </authorList>
    </citation>
    <scope>NUCLEOTIDE SEQUENCE [LARGE SCALE GENOMIC DNA]</scope>
    <source>
        <strain evidence="18 19">HL-JVS1</strain>
    </source>
</reference>
<keyword evidence="7 15" id="KW-0067">ATP-binding</keyword>
<dbReference type="PROSITE" id="PS51194">
    <property type="entry name" value="HELICASE_CTER"/>
    <property type="match status" value="1"/>
</dbReference>
<evidence type="ECO:0000256" key="6">
    <source>
        <dbReference type="ARBA" id="ARBA00022806"/>
    </source>
</evidence>
<keyword evidence="4 15" id="KW-0227">DNA damage</keyword>
<evidence type="ECO:0000256" key="7">
    <source>
        <dbReference type="ARBA" id="ARBA00022840"/>
    </source>
</evidence>
<dbReference type="Pfam" id="PF19833">
    <property type="entry name" value="RecG_dom3_C"/>
    <property type="match status" value="1"/>
</dbReference>
<evidence type="ECO:0000256" key="15">
    <source>
        <dbReference type="RuleBase" id="RU363016"/>
    </source>
</evidence>
<dbReference type="InterPro" id="IPR004609">
    <property type="entry name" value="ATP-dep_DNA_helicase_RecG"/>
</dbReference>
<dbReference type="InterPro" id="IPR011545">
    <property type="entry name" value="DEAD/DEAH_box_helicase_dom"/>
</dbReference>
<dbReference type="PANTHER" id="PTHR47964:SF1">
    <property type="entry name" value="ATP-DEPENDENT DNA HELICASE HOMOLOG RECG, CHLOROPLASTIC"/>
    <property type="match status" value="1"/>
</dbReference>
<keyword evidence="8" id="KW-0238">DNA-binding</keyword>
<keyword evidence="5 15" id="KW-0378">Hydrolase</keyword>
<sequence>MNLSDYHISELNGVGPAVSEKLSRMGIETWQDLLFHLPLRYEDRTRVLPIAGLSQGQSAQVLVKVEHSGIRFGKRRTLICRVSDSSGSMDLRFFYFSKAQQNRLQPGQWLLCFGDVTYVSGVASMVHPEMTWVKDPSRPPLSDQLTPVYPVTDGVKQPLMRKLTDQVLAKLHHDSLPELLPETIKHHFQMDDLAAALRFVHRPPRGTSLTQLIDGEHPARQRLAMEELLAFQLSMLRLRNKVVREDAWPLAAAKQLNQAMLQQLPFSLTGAQVRVIDEIEQDLKQPHPMLRLVQGDVGAGKTLVAAMAALQAIEQGFQVALMAPTEILAEQHWNNFSDWFSALDIQCGFLVSKLKAGERREMLSQIASGEAQLVVGTHALFQETVEFSKLTLVIVDEQHRFGVHQRMALKEKGRYQGRVPHQLIMTATPIPRTLAMTAYADLETSIIDELPPGRKPVQTLVLPDARREQVVARVEQACRRDKAQAYWVCTLIDESEELQAQAAEVTAEQLAVNMPELSIGLVHGRLKPFEKQAIMEGFKQGDIDLLVATTVIEVGVDVPNANLMVIENPERLGLAQLHQLRGRIGRGQRESHCVLLYQAPLSRNGQARLEIMRETNDGFKIAEKDLEIRGPGEVLGTRQTGLLQFKIADVMRDQVLLPKVQQVARELLAQQPDTAQALIARWMSGREEYGQV</sequence>
<keyword evidence="9 15" id="KW-0233">DNA recombination</keyword>
<proteinExistence type="inferred from homology"/>
<evidence type="ECO:0000256" key="14">
    <source>
        <dbReference type="ARBA" id="ARBA00048988"/>
    </source>
</evidence>
<evidence type="ECO:0000256" key="12">
    <source>
        <dbReference type="ARBA" id="ARBA00034617"/>
    </source>
</evidence>
<evidence type="ECO:0000256" key="8">
    <source>
        <dbReference type="ARBA" id="ARBA00023125"/>
    </source>
</evidence>
<dbReference type="Gene3D" id="2.40.50.140">
    <property type="entry name" value="Nucleic acid-binding proteins"/>
    <property type="match status" value="1"/>
</dbReference>
<dbReference type="SMART" id="SM00487">
    <property type="entry name" value="DEXDc"/>
    <property type="match status" value="1"/>
</dbReference>
<dbReference type="SUPFAM" id="SSF52540">
    <property type="entry name" value="P-loop containing nucleoside triphosphate hydrolases"/>
    <property type="match status" value="2"/>
</dbReference>
<dbReference type="NCBIfam" id="NF008163">
    <property type="entry name" value="PRK10917.1-1"/>
    <property type="match status" value="1"/>
</dbReference>
<dbReference type="InterPro" id="IPR047112">
    <property type="entry name" value="RecG/Mfd"/>
</dbReference>
<evidence type="ECO:0000256" key="5">
    <source>
        <dbReference type="ARBA" id="ARBA00022801"/>
    </source>
</evidence>
<dbReference type="Pfam" id="PF00270">
    <property type="entry name" value="DEAD"/>
    <property type="match status" value="1"/>
</dbReference>
<dbReference type="CDD" id="cd04488">
    <property type="entry name" value="RecG_wedge_OBF"/>
    <property type="match status" value="1"/>
</dbReference>
<comment type="catalytic activity">
    <reaction evidence="14 15">
        <text>ATP + H2O = ADP + phosphate + H(+)</text>
        <dbReference type="Rhea" id="RHEA:13065"/>
        <dbReference type="ChEBI" id="CHEBI:15377"/>
        <dbReference type="ChEBI" id="CHEBI:15378"/>
        <dbReference type="ChEBI" id="CHEBI:30616"/>
        <dbReference type="ChEBI" id="CHEBI:43474"/>
        <dbReference type="ChEBI" id="CHEBI:456216"/>
        <dbReference type="EC" id="5.6.2.4"/>
    </reaction>
</comment>
<dbReference type="GO" id="GO:0003677">
    <property type="term" value="F:DNA binding"/>
    <property type="evidence" value="ECO:0007669"/>
    <property type="project" value="UniProtKB-KW"/>
</dbReference>
<dbReference type="Pfam" id="PF00271">
    <property type="entry name" value="Helicase_C"/>
    <property type="match status" value="1"/>
</dbReference>
<feature type="domain" description="Helicase ATP-binding" evidence="16">
    <location>
        <begin position="282"/>
        <end position="447"/>
    </location>
</feature>
<name>A0AA51X5U4_9GAMM</name>
<dbReference type="NCBIfam" id="NF008168">
    <property type="entry name" value="PRK10917.2-2"/>
    <property type="match status" value="1"/>
</dbReference>
<dbReference type="AlphaFoldDB" id="A0AA51X5U4"/>
<accession>A0AA51X5U4</accession>
<dbReference type="GO" id="GO:0005524">
    <property type="term" value="F:ATP binding"/>
    <property type="evidence" value="ECO:0007669"/>
    <property type="project" value="UniProtKB-KW"/>
</dbReference>
<comment type="function">
    <text evidence="15">Plays a critical role in recombination and DNA repair. Helps process Holliday junction intermediates to mature products by catalyzing branch migration. Has replication fork regression activity, unwinds stalled or blocked replication forks to make a HJ that can be resolved. Has a DNA unwinding activity characteristic of a DNA helicase with 3'-5' polarity.</text>
</comment>
<evidence type="ECO:0000256" key="2">
    <source>
        <dbReference type="ARBA" id="ARBA00017846"/>
    </source>
</evidence>
<evidence type="ECO:0000256" key="9">
    <source>
        <dbReference type="ARBA" id="ARBA00023172"/>
    </source>
</evidence>
<dbReference type="Gene3D" id="1.10.150.20">
    <property type="entry name" value="5' to 3' exonuclease, C-terminal subdomain"/>
    <property type="match status" value="1"/>
</dbReference>
<keyword evidence="11" id="KW-0413">Isomerase</keyword>
<evidence type="ECO:0000259" key="17">
    <source>
        <dbReference type="PROSITE" id="PS51194"/>
    </source>
</evidence>
<dbReference type="GO" id="GO:0006281">
    <property type="term" value="P:DNA repair"/>
    <property type="evidence" value="ECO:0007669"/>
    <property type="project" value="UniProtKB-UniRule"/>
</dbReference>
<keyword evidence="3 15" id="KW-0547">Nucleotide-binding</keyword>
<dbReference type="RefSeq" id="WP_309201553.1">
    <property type="nucleotide sequence ID" value="NZ_CP133548.1"/>
</dbReference>
<keyword evidence="19" id="KW-1185">Reference proteome</keyword>
<dbReference type="Proteomes" id="UP001239782">
    <property type="component" value="Chromosome"/>
</dbReference>
<dbReference type="Gene3D" id="3.40.50.300">
    <property type="entry name" value="P-loop containing nucleotide triphosphate hydrolases"/>
    <property type="match status" value="2"/>
</dbReference>
<dbReference type="FunFam" id="3.40.50.300:FF:000391">
    <property type="entry name" value="ATP-dependent DNA helicase RecG"/>
    <property type="match status" value="1"/>
</dbReference>
<feature type="domain" description="Helicase C-terminal" evidence="17">
    <location>
        <begin position="481"/>
        <end position="627"/>
    </location>
</feature>
<evidence type="ECO:0000259" key="16">
    <source>
        <dbReference type="PROSITE" id="PS51192"/>
    </source>
</evidence>
<dbReference type="CDD" id="cd17992">
    <property type="entry name" value="DEXHc_RecG"/>
    <property type="match status" value="1"/>
</dbReference>